<dbReference type="EMBL" id="CM056742">
    <property type="protein sequence ID" value="KAJ8680160.1"/>
    <property type="molecule type" value="Genomic_DNA"/>
</dbReference>
<gene>
    <name evidence="1" type="ORF">QAD02_015947</name>
</gene>
<evidence type="ECO:0000313" key="2">
    <source>
        <dbReference type="Proteomes" id="UP001239111"/>
    </source>
</evidence>
<protein>
    <submittedName>
        <fullName evidence="1">Uncharacterized protein</fullName>
    </submittedName>
</protein>
<name>A0ACC2PEF8_9HYME</name>
<evidence type="ECO:0000313" key="1">
    <source>
        <dbReference type="EMBL" id="KAJ8680160.1"/>
    </source>
</evidence>
<keyword evidence="2" id="KW-1185">Reference proteome</keyword>
<sequence length="164" mass="18750">MAKYKGKTQYHAKRVLDASQNGKSHPKGHPGHPRGHAPDPQAKGPTESVENYSKHSDGEDKTGFLSRSDQDKMVHLRLNTIEAQDAMELMNEEGESNNKEALHILTEKLRINEKKIPKAQTWLNGKKFGKPWKIKKLTLVLKHHYKKYNDDNEDVFVLTAYPEP</sequence>
<comment type="caution">
    <text evidence="1">The sequence shown here is derived from an EMBL/GenBank/DDBJ whole genome shotgun (WGS) entry which is preliminary data.</text>
</comment>
<dbReference type="Proteomes" id="UP001239111">
    <property type="component" value="Chromosome 2"/>
</dbReference>
<accession>A0ACC2PEF8</accession>
<reference evidence="1" key="1">
    <citation type="submission" date="2023-04" db="EMBL/GenBank/DDBJ databases">
        <title>A chromosome-level genome assembly of the parasitoid wasp Eretmocerus hayati.</title>
        <authorList>
            <person name="Zhong Y."/>
            <person name="Liu S."/>
            <person name="Liu Y."/>
        </authorList>
    </citation>
    <scope>NUCLEOTIDE SEQUENCE</scope>
    <source>
        <strain evidence="1">ZJU_SS_LIU_2023</strain>
    </source>
</reference>
<proteinExistence type="predicted"/>
<organism evidence="1 2">
    <name type="scientific">Eretmocerus hayati</name>
    <dbReference type="NCBI Taxonomy" id="131215"/>
    <lineage>
        <taxon>Eukaryota</taxon>
        <taxon>Metazoa</taxon>
        <taxon>Ecdysozoa</taxon>
        <taxon>Arthropoda</taxon>
        <taxon>Hexapoda</taxon>
        <taxon>Insecta</taxon>
        <taxon>Pterygota</taxon>
        <taxon>Neoptera</taxon>
        <taxon>Endopterygota</taxon>
        <taxon>Hymenoptera</taxon>
        <taxon>Apocrita</taxon>
        <taxon>Proctotrupomorpha</taxon>
        <taxon>Chalcidoidea</taxon>
        <taxon>Aphelinidae</taxon>
        <taxon>Aphelininae</taxon>
        <taxon>Eretmocerus</taxon>
    </lineage>
</organism>